<accession>A0A0C1MXW3</accession>
<name>A0A0C1MXW3_9CYAN</name>
<evidence type="ECO:0000313" key="3">
    <source>
        <dbReference type="EMBL" id="KIE07177.1"/>
    </source>
</evidence>
<keyword evidence="1" id="KW-0812">Transmembrane</keyword>
<dbReference type="PROSITE" id="PS51318">
    <property type="entry name" value="TAT"/>
    <property type="match status" value="1"/>
</dbReference>
<comment type="caution">
    <text evidence="3">The sequence shown here is derived from an EMBL/GenBank/DDBJ whole genome shotgun (WGS) entry which is preliminary data.</text>
</comment>
<dbReference type="Proteomes" id="UP000029738">
    <property type="component" value="Unassembled WGS sequence"/>
</dbReference>
<dbReference type="RefSeq" id="WP_050046661.1">
    <property type="nucleotide sequence ID" value="NZ_JHEG04000001.1"/>
</dbReference>
<dbReference type="InterPro" id="IPR006311">
    <property type="entry name" value="TAT_signal"/>
</dbReference>
<evidence type="ECO:0000256" key="1">
    <source>
        <dbReference type="SAM" id="Phobius"/>
    </source>
</evidence>
<protein>
    <submittedName>
        <fullName evidence="2">Twin-arginine translocation signal domain-containing protein</fullName>
    </submittedName>
</protein>
<organism evidence="3">
    <name type="scientific">Tolypothrix bouteillei VB521301</name>
    <dbReference type="NCBI Taxonomy" id="1479485"/>
    <lineage>
        <taxon>Bacteria</taxon>
        <taxon>Bacillati</taxon>
        <taxon>Cyanobacteriota</taxon>
        <taxon>Cyanophyceae</taxon>
        <taxon>Nostocales</taxon>
        <taxon>Tolypothrichaceae</taxon>
        <taxon>Tolypothrix</taxon>
    </lineage>
</organism>
<dbReference type="NCBIfam" id="TIGR01409">
    <property type="entry name" value="TAT_signal_seq"/>
    <property type="match status" value="1"/>
</dbReference>
<dbReference type="InterPro" id="IPR019546">
    <property type="entry name" value="TAT_signal_bac_arc"/>
</dbReference>
<keyword evidence="4" id="KW-1185">Reference proteome</keyword>
<dbReference type="EMBL" id="JHEG04000001">
    <property type="protein sequence ID" value="KAF3889400.1"/>
    <property type="molecule type" value="Genomic_DNA"/>
</dbReference>
<dbReference type="AlphaFoldDB" id="A0A0C1MXW3"/>
<reference evidence="2" key="2">
    <citation type="submission" date="2019-11" db="EMBL/GenBank/DDBJ databases">
        <title>Improved Assembly of Tolypothrix boutellei genome.</title>
        <authorList>
            <person name="Sarangi A.N."/>
            <person name="Mukherjee M."/>
            <person name="Ghosh S."/>
            <person name="Singh D."/>
            <person name="Das A."/>
            <person name="Kant S."/>
            <person name="Prusty A."/>
            <person name="Tripathy S."/>
        </authorList>
    </citation>
    <scope>NUCLEOTIDE SEQUENCE</scope>
    <source>
        <strain evidence="2">VB521301</strain>
    </source>
</reference>
<dbReference type="EMBL" id="JHEG02000059">
    <property type="protein sequence ID" value="KIE07177.1"/>
    <property type="molecule type" value="Genomic_DNA"/>
</dbReference>
<keyword evidence="1" id="KW-1133">Transmembrane helix</keyword>
<evidence type="ECO:0000313" key="2">
    <source>
        <dbReference type="EMBL" id="KAF3889400.1"/>
    </source>
</evidence>
<reference evidence="3" key="1">
    <citation type="journal article" date="2015" name="Genome Announc.">
        <title>Draft Genome Sequence of Tolypothrix boutellei Strain VB521301.</title>
        <authorList>
            <person name="Chandrababunaidu M.M."/>
            <person name="Singh D."/>
            <person name="Sen D."/>
            <person name="Bhan S."/>
            <person name="Das S."/>
            <person name="Gupta A."/>
            <person name="Adhikary S.P."/>
            <person name="Tripathy S."/>
        </authorList>
    </citation>
    <scope>NUCLEOTIDE SEQUENCE</scope>
    <source>
        <strain evidence="3">VB521301</strain>
    </source>
</reference>
<keyword evidence="1" id="KW-0472">Membrane</keyword>
<evidence type="ECO:0000313" key="4">
    <source>
        <dbReference type="Proteomes" id="UP000029738"/>
    </source>
</evidence>
<feature type="transmembrane region" description="Helical" evidence="1">
    <location>
        <begin position="15"/>
        <end position="36"/>
    </location>
</feature>
<gene>
    <name evidence="3" type="ORF">DA73_0239105</name>
    <name evidence="2" type="ORF">DA73_0400030900</name>
</gene>
<sequence>MTYSQNQRSILTRRYFLGLAGLTAGGAAFVTGYHALFNQSGVRAKKSGQHLPEPELLRVQRLEPDFVEAEIVASHASVVLAGIRVQP</sequence>
<proteinExistence type="predicted"/>